<name>A0A3A4B170_9ACTN</name>
<gene>
    <name evidence="2" type="ORF">D5H75_18980</name>
</gene>
<dbReference type="EMBL" id="QZEY01000006">
    <property type="protein sequence ID" value="RJL31777.1"/>
    <property type="molecule type" value="Genomic_DNA"/>
</dbReference>
<comment type="caution">
    <text evidence="2">The sequence shown here is derived from an EMBL/GenBank/DDBJ whole genome shotgun (WGS) entry which is preliminary data.</text>
</comment>
<feature type="compositionally biased region" description="Basic and acidic residues" evidence="1">
    <location>
        <begin position="1"/>
        <end position="24"/>
    </location>
</feature>
<evidence type="ECO:0000256" key="1">
    <source>
        <dbReference type="SAM" id="MobiDB-lite"/>
    </source>
</evidence>
<dbReference type="AlphaFoldDB" id="A0A3A4B170"/>
<evidence type="ECO:0000313" key="2">
    <source>
        <dbReference type="EMBL" id="RJL31777.1"/>
    </source>
</evidence>
<reference evidence="2 3" key="1">
    <citation type="submission" date="2018-09" db="EMBL/GenBank/DDBJ databases">
        <title>YIM 75507 draft genome.</title>
        <authorList>
            <person name="Tang S."/>
            <person name="Feng Y."/>
        </authorList>
    </citation>
    <scope>NUCLEOTIDE SEQUENCE [LARGE SCALE GENOMIC DNA]</scope>
    <source>
        <strain evidence="2 3">YIM 75507</strain>
    </source>
</reference>
<sequence length="75" mass="8588">MVRKKVEGDEQQRRKAARQAREAGKSPSAEGVTTGASKQRHELPRNDPHHHRERLASIHRGKQQNRSPRPKPHSD</sequence>
<keyword evidence="3" id="KW-1185">Reference proteome</keyword>
<evidence type="ECO:0000313" key="3">
    <source>
        <dbReference type="Proteomes" id="UP000265768"/>
    </source>
</evidence>
<dbReference type="OrthoDB" id="3482169at2"/>
<protein>
    <submittedName>
        <fullName evidence="2">Uncharacterized protein</fullName>
    </submittedName>
</protein>
<feature type="region of interest" description="Disordered" evidence="1">
    <location>
        <begin position="1"/>
        <end position="75"/>
    </location>
</feature>
<proteinExistence type="predicted"/>
<feature type="compositionally biased region" description="Basic residues" evidence="1">
    <location>
        <begin position="48"/>
        <end position="75"/>
    </location>
</feature>
<dbReference type="Proteomes" id="UP000265768">
    <property type="component" value="Unassembled WGS sequence"/>
</dbReference>
<organism evidence="2 3">
    <name type="scientific">Bailinhaonella thermotolerans</name>
    <dbReference type="NCBI Taxonomy" id="1070861"/>
    <lineage>
        <taxon>Bacteria</taxon>
        <taxon>Bacillati</taxon>
        <taxon>Actinomycetota</taxon>
        <taxon>Actinomycetes</taxon>
        <taxon>Streptosporangiales</taxon>
        <taxon>Streptosporangiaceae</taxon>
        <taxon>Bailinhaonella</taxon>
    </lineage>
</organism>
<accession>A0A3A4B170</accession>